<reference evidence="1 2" key="1">
    <citation type="journal article" date="2024" name="Chem. Sci.">
        <title>Discovery of megapolipeptins by genome mining of a Burkholderiales bacteria collection.</title>
        <authorList>
            <person name="Paulo B.S."/>
            <person name="Recchia M.J.J."/>
            <person name="Lee S."/>
            <person name="Fergusson C.H."/>
            <person name="Romanowski S.B."/>
            <person name="Hernandez A."/>
            <person name="Krull N."/>
            <person name="Liu D.Y."/>
            <person name="Cavanagh H."/>
            <person name="Bos A."/>
            <person name="Gray C.A."/>
            <person name="Murphy B.T."/>
            <person name="Linington R.G."/>
            <person name="Eustaquio A.S."/>
        </authorList>
    </citation>
    <scope>NUCLEOTIDE SEQUENCE [LARGE SCALE GENOMIC DNA]</scope>
    <source>
        <strain evidence="1 2">RL21-008-BIB-B</strain>
    </source>
</reference>
<organism evidence="1 2">
    <name type="scientific">Herbaspirillum rhizosphaerae</name>
    <dbReference type="NCBI Taxonomy" id="346179"/>
    <lineage>
        <taxon>Bacteria</taxon>
        <taxon>Pseudomonadati</taxon>
        <taxon>Pseudomonadota</taxon>
        <taxon>Betaproteobacteria</taxon>
        <taxon>Burkholderiales</taxon>
        <taxon>Oxalobacteraceae</taxon>
        <taxon>Herbaspirillum</taxon>
    </lineage>
</organism>
<evidence type="ECO:0000313" key="1">
    <source>
        <dbReference type="EMBL" id="MFL9880586.1"/>
    </source>
</evidence>
<dbReference type="RefSeq" id="WP_408169612.1">
    <property type="nucleotide sequence ID" value="NZ_JAQQFR010000014.1"/>
</dbReference>
<gene>
    <name evidence="1" type="ORF">PQR63_19475</name>
</gene>
<keyword evidence="2" id="KW-1185">Reference proteome</keyword>
<proteinExistence type="predicted"/>
<comment type="caution">
    <text evidence="1">The sequence shown here is derived from an EMBL/GenBank/DDBJ whole genome shotgun (WGS) entry which is preliminary data.</text>
</comment>
<evidence type="ECO:0000313" key="2">
    <source>
        <dbReference type="Proteomes" id="UP001629214"/>
    </source>
</evidence>
<dbReference type="EMBL" id="JAQQFR010000014">
    <property type="protein sequence ID" value="MFL9880586.1"/>
    <property type="molecule type" value="Genomic_DNA"/>
</dbReference>
<name>A0ABW8ZC41_9BURK</name>
<sequence>MPKLQKIEKPDPAAALVTSLLSLYVTFPLTTDVSEKEAENLSPA</sequence>
<accession>A0ABW8ZC41</accession>
<dbReference type="Proteomes" id="UP001629214">
    <property type="component" value="Unassembled WGS sequence"/>
</dbReference>
<protein>
    <submittedName>
        <fullName evidence="1">Uncharacterized protein</fullName>
    </submittedName>
</protein>